<keyword evidence="4" id="KW-0812">Transmembrane</keyword>
<evidence type="ECO:0000313" key="11">
    <source>
        <dbReference type="EnsemblMetazoa" id="GPAI014722-PA"/>
    </source>
</evidence>
<dbReference type="GO" id="GO:0006636">
    <property type="term" value="P:unsaturated fatty acid biosynthetic process"/>
    <property type="evidence" value="ECO:0007669"/>
    <property type="project" value="TreeGrafter"/>
</dbReference>
<comment type="subcellular location">
    <subcellularLocation>
        <location evidence="1">Membrane</location>
        <topology evidence="1">Multi-pass membrane protein</topology>
    </subcellularLocation>
</comment>
<dbReference type="EnsemblMetazoa" id="GPAI014722-RA">
    <property type="protein sequence ID" value="GPAI014722-PA"/>
    <property type="gene ID" value="GPAI014722"/>
</dbReference>
<dbReference type="STRING" id="7398.A0A1A9ZHD5"/>
<keyword evidence="6" id="KW-1133">Transmembrane helix</keyword>
<keyword evidence="7" id="KW-0560">Oxidoreductase</keyword>
<evidence type="ECO:0000256" key="5">
    <source>
        <dbReference type="ARBA" id="ARBA00022832"/>
    </source>
</evidence>
<comment type="similarity">
    <text evidence="2">Belongs to the fatty acid desaturase type 1 family.</text>
</comment>
<protein>
    <submittedName>
        <fullName evidence="11">Uncharacterized protein</fullName>
    </submittedName>
</protein>
<evidence type="ECO:0000256" key="1">
    <source>
        <dbReference type="ARBA" id="ARBA00004141"/>
    </source>
</evidence>
<evidence type="ECO:0000256" key="9">
    <source>
        <dbReference type="ARBA" id="ARBA00023136"/>
    </source>
</evidence>
<keyword evidence="10" id="KW-0275">Fatty acid biosynthesis</keyword>
<keyword evidence="5" id="KW-0276">Fatty acid metabolism</keyword>
<evidence type="ECO:0000256" key="6">
    <source>
        <dbReference type="ARBA" id="ARBA00022989"/>
    </source>
</evidence>
<dbReference type="AlphaFoldDB" id="A0A1A9ZHD5"/>
<keyword evidence="8" id="KW-0443">Lipid metabolism</keyword>
<reference evidence="12" key="1">
    <citation type="submission" date="2014-03" db="EMBL/GenBank/DDBJ databases">
        <authorList>
            <person name="Aksoy S."/>
            <person name="Warren W."/>
            <person name="Wilson R.K."/>
        </authorList>
    </citation>
    <scope>NUCLEOTIDE SEQUENCE [LARGE SCALE GENOMIC DNA]</scope>
    <source>
        <strain evidence="12">IAEA</strain>
    </source>
</reference>
<dbReference type="InterPro" id="IPR015876">
    <property type="entry name" value="Acyl-CoA_DS"/>
</dbReference>
<organism evidence="11 12">
    <name type="scientific">Glossina pallidipes</name>
    <name type="common">Tsetse fly</name>
    <dbReference type="NCBI Taxonomy" id="7398"/>
    <lineage>
        <taxon>Eukaryota</taxon>
        <taxon>Metazoa</taxon>
        <taxon>Ecdysozoa</taxon>
        <taxon>Arthropoda</taxon>
        <taxon>Hexapoda</taxon>
        <taxon>Insecta</taxon>
        <taxon>Pterygota</taxon>
        <taxon>Neoptera</taxon>
        <taxon>Endopterygota</taxon>
        <taxon>Diptera</taxon>
        <taxon>Brachycera</taxon>
        <taxon>Muscomorpha</taxon>
        <taxon>Hippoboscoidea</taxon>
        <taxon>Glossinidae</taxon>
        <taxon>Glossina</taxon>
    </lineage>
</organism>
<dbReference type="GO" id="GO:0005789">
    <property type="term" value="C:endoplasmic reticulum membrane"/>
    <property type="evidence" value="ECO:0007669"/>
    <property type="project" value="TreeGrafter"/>
</dbReference>
<dbReference type="PANTHER" id="PTHR11351">
    <property type="entry name" value="ACYL-COA DESATURASE"/>
    <property type="match status" value="1"/>
</dbReference>
<keyword evidence="12" id="KW-1185">Reference proteome</keyword>
<sequence length="174" mass="19094">MKSENNSVLEILIMEQVVTLMKSENNCLALLKSNLAIGSKSSETKSYATPDIPISDSLETVEGTKSETSKQTGVLFEGDADTEDCALAVDVVQLKKAENPIFLYSIDVLGVTAGARDHRVHHKFSETDADPHNATRGKSLDLSDLYADPIVMFQRKHYYILMPLACFILPTGNT</sequence>
<evidence type="ECO:0000256" key="10">
    <source>
        <dbReference type="ARBA" id="ARBA00023160"/>
    </source>
</evidence>
<accession>A0A1A9ZHD5</accession>
<evidence type="ECO:0000256" key="4">
    <source>
        <dbReference type="ARBA" id="ARBA00022692"/>
    </source>
</evidence>
<evidence type="ECO:0000256" key="7">
    <source>
        <dbReference type="ARBA" id="ARBA00023002"/>
    </source>
</evidence>
<evidence type="ECO:0000313" key="12">
    <source>
        <dbReference type="Proteomes" id="UP000092445"/>
    </source>
</evidence>
<dbReference type="VEuPathDB" id="VectorBase:GPAI014722"/>
<evidence type="ECO:0000256" key="2">
    <source>
        <dbReference type="ARBA" id="ARBA00009295"/>
    </source>
</evidence>
<reference evidence="11" key="2">
    <citation type="submission" date="2020-05" db="UniProtKB">
        <authorList>
            <consortium name="EnsemblMetazoa"/>
        </authorList>
    </citation>
    <scope>IDENTIFICATION</scope>
    <source>
        <strain evidence="11">IAEA</strain>
    </source>
</reference>
<dbReference type="GO" id="GO:0004768">
    <property type="term" value="F:stearoyl-CoA 9-desaturase activity"/>
    <property type="evidence" value="ECO:0007669"/>
    <property type="project" value="TreeGrafter"/>
</dbReference>
<keyword evidence="9" id="KW-0472">Membrane</keyword>
<dbReference type="Proteomes" id="UP000092445">
    <property type="component" value="Unassembled WGS sequence"/>
</dbReference>
<keyword evidence="3" id="KW-0444">Lipid biosynthesis</keyword>
<evidence type="ECO:0000256" key="8">
    <source>
        <dbReference type="ARBA" id="ARBA00023098"/>
    </source>
</evidence>
<name>A0A1A9ZHD5_GLOPL</name>
<proteinExistence type="inferred from homology"/>
<dbReference type="GO" id="GO:0005506">
    <property type="term" value="F:iron ion binding"/>
    <property type="evidence" value="ECO:0007669"/>
    <property type="project" value="TreeGrafter"/>
</dbReference>
<evidence type="ECO:0000256" key="3">
    <source>
        <dbReference type="ARBA" id="ARBA00022516"/>
    </source>
</evidence>
<dbReference type="PANTHER" id="PTHR11351:SF31">
    <property type="entry name" value="DESATURASE 1, ISOFORM A-RELATED"/>
    <property type="match status" value="1"/>
</dbReference>